<dbReference type="InterPro" id="IPR019050">
    <property type="entry name" value="FDF_dom"/>
</dbReference>
<feature type="compositionally biased region" description="Basic and acidic residues" evidence="3">
    <location>
        <begin position="276"/>
        <end position="288"/>
    </location>
</feature>
<dbReference type="SMART" id="SM01199">
    <property type="entry name" value="FDF"/>
    <property type="match status" value="1"/>
</dbReference>
<feature type="region of interest" description="Disordered" evidence="3">
    <location>
        <begin position="259"/>
        <end position="295"/>
    </location>
</feature>
<feature type="compositionally biased region" description="Low complexity" evidence="3">
    <location>
        <begin position="342"/>
        <end position="369"/>
    </location>
</feature>
<dbReference type="EMBL" id="CAJOBA010040254">
    <property type="protein sequence ID" value="CAF4091749.1"/>
    <property type="molecule type" value="Genomic_DNA"/>
</dbReference>
<gene>
    <name evidence="7" type="ORF">OVA965_LOCUS27896</name>
    <name evidence="8" type="ORF">TMI583_LOCUS28645</name>
</gene>
<feature type="compositionally biased region" description="Polar residues" evidence="3">
    <location>
        <begin position="168"/>
        <end position="179"/>
    </location>
</feature>
<evidence type="ECO:0000313" key="7">
    <source>
        <dbReference type="EMBL" id="CAF1286733.1"/>
    </source>
</evidence>
<dbReference type="Pfam" id="PF09532">
    <property type="entry name" value="FDF"/>
    <property type="match status" value="1"/>
</dbReference>
<organism evidence="7 9">
    <name type="scientific">Didymodactylos carnosus</name>
    <dbReference type="NCBI Taxonomy" id="1234261"/>
    <lineage>
        <taxon>Eukaryota</taxon>
        <taxon>Metazoa</taxon>
        <taxon>Spiralia</taxon>
        <taxon>Gnathifera</taxon>
        <taxon>Rotifera</taxon>
        <taxon>Eurotatoria</taxon>
        <taxon>Bdelloidea</taxon>
        <taxon>Philodinida</taxon>
        <taxon>Philodinidae</taxon>
        <taxon>Didymodactylos</taxon>
    </lineage>
</organism>
<evidence type="ECO:0000259" key="6">
    <source>
        <dbReference type="PROSITE" id="PS52002"/>
    </source>
</evidence>
<dbReference type="InterPro" id="IPR025609">
    <property type="entry name" value="Lsm14-like_N"/>
</dbReference>
<feature type="domain" description="Sm" evidence="6">
    <location>
        <begin position="2"/>
        <end position="84"/>
    </location>
</feature>
<comment type="caution">
    <text evidence="7">The sequence shown here is derived from an EMBL/GenBank/DDBJ whole genome shotgun (WGS) entry which is preliminary data.</text>
</comment>
<feature type="domain" description="DFDF" evidence="4">
    <location>
        <begin position="291"/>
        <end position="327"/>
    </location>
</feature>
<dbReference type="PANTHER" id="PTHR13586:SF0">
    <property type="entry name" value="TRAILER HITCH, ISOFORM H"/>
    <property type="match status" value="1"/>
</dbReference>
<dbReference type="GO" id="GO:0000932">
    <property type="term" value="C:P-body"/>
    <property type="evidence" value="ECO:0007669"/>
    <property type="project" value="TreeGrafter"/>
</dbReference>
<dbReference type="Pfam" id="PF12701">
    <property type="entry name" value="LSM14"/>
    <property type="match status" value="1"/>
</dbReference>
<evidence type="ECO:0000256" key="1">
    <source>
        <dbReference type="ARBA" id="ARBA00010415"/>
    </source>
</evidence>
<feature type="region of interest" description="Disordered" evidence="3">
    <location>
        <begin position="168"/>
        <end position="217"/>
    </location>
</feature>
<dbReference type="InterPro" id="IPR025761">
    <property type="entry name" value="FFD_box"/>
</dbReference>
<dbReference type="SMART" id="SM01271">
    <property type="entry name" value="LSM14"/>
    <property type="match status" value="1"/>
</dbReference>
<feature type="short sequence motif" description="FFD box" evidence="2">
    <location>
        <begin position="392"/>
        <end position="408"/>
    </location>
</feature>
<dbReference type="GO" id="GO:0034063">
    <property type="term" value="P:stress granule assembly"/>
    <property type="evidence" value="ECO:0007669"/>
    <property type="project" value="TreeGrafter"/>
</dbReference>
<dbReference type="Proteomes" id="UP000682733">
    <property type="component" value="Unassembled WGS sequence"/>
</dbReference>
<feature type="region of interest" description="Disordered" evidence="3">
    <location>
        <begin position="330"/>
        <end position="373"/>
    </location>
</feature>
<dbReference type="InterPro" id="IPR047575">
    <property type="entry name" value="Sm"/>
</dbReference>
<dbReference type="GO" id="GO:0003729">
    <property type="term" value="F:mRNA binding"/>
    <property type="evidence" value="ECO:0007669"/>
    <property type="project" value="TreeGrafter"/>
</dbReference>
<dbReference type="AlphaFoldDB" id="A0A8S2ERG6"/>
<dbReference type="GO" id="GO:0033962">
    <property type="term" value="P:P-body assembly"/>
    <property type="evidence" value="ECO:0007669"/>
    <property type="project" value="TreeGrafter"/>
</dbReference>
<comment type="similarity">
    <text evidence="1">Belongs to the LSM14 family.</text>
</comment>
<dbReference type="CDD" id="cd01736">
    <property type="entry name" value="LSm14_N"/>
    <property type="match status" value="1"/>
</dbReference>
<dbReference type="PROSITE" id="PS52002">
    <property type="entry name" value="SM"/>
    <property type="match status" value="1"/>
</dbReference>
<name>A0A8S2ERG6_9BILA</name>
<proteinExistence type="inferred from homology"/>
<feature type="compositionally biased region" description="Low complexity" evidence="3">
    <location>
        <begin position="180"/>
        <end position="200"/>
    </location>
</feature>
<dbReference type="PROSITE" id="PS51513">
    <property type="entry name" value="FFD"/>
    <property type="match status" value="1"/>
</dbReference>
<evidence type="ECO:0000259" key="4">
    <source>
        <dbReference type="PROSITE" id="PS51512"/>
    </source>
</evidence>
<dbReference type="InterPro" id="IPR010920">
    <property type="entry name" value="LSM_dom_sf"/>
</dbReference>
<evidence type="ECO:0000313" key="8">
    <source>
        <dbReference type="EMBL" id="CAF4091749.1"/>
    </source>
</evidence>
<dbReference type="EMBL" id="CAJNOK010018686">
    <property type="protein sequence ID" value="CAF1286733.1"/>
    <property type="molecule type" value="Genomic_DNA"/>
</dbReference>
<evidence type="ECO:0000256" key="3">
    <source>
        <dbReference type="SAM" id="MobiDB-lite"/>
    </source>
</evidence>
<sequence>MSTNNNGSPYLGSKISLVSKAKIRYEGILYTIDANESTVALAKVRSYGTEDRPTERPVPAREEIFEYIIFRGADIEDLQVCEPPQSAVTQDPAIVRSSEPTPFSTGSRLTGNSTSLPGIKQDQIIKCKILYLSLYLVSSQQNVPSSSNALQNALVTATAGTTISPTLLQSKSIDRNTTSNNSGNRQTYYNNNNTRYNNNSHQSYNNRQQMMGSGGNENYGDMNEGGYGGYDNGYNNYDVNSYGMNGGRKGYNRYQQRGSIGNQQQRPMRQQSQPQQRERANSTRERANSTRGSRSALKFTGDFDFEKANAEFDKNAITEELKKSLSIKPTSTTTNVKKDTSDSTTTTTISNSNTNDQTTKSQSPTTTSSENDDTILTKQSYPQQQDNVDQSGFYDKTKSFFDRISCEATEKDKTNARRNWAEERKMNAETFGLPYRPQTTASGYQQQQRGFQRGRGSNMYNNNNNNNRQMYYNNSMYYNNRQRPMGGNGGYDRYEMNGTGGGGGYNSYRNYAMNGGMRGGRGIRAQS</sequence>
<dbReference type="Proteomes" id="UP000677228">
    <property type="component" value="Unassembled WGS sequence"/>
</dbReference>
<feature type="domain" description="FFD box profile" evidence="5">
    <location>
        <begin position="392"/>
        <end position="408"/>
    </location>
</feature>
<dbReference type="SUPFAM" id="SSF50182">
    <property type="entry name" value="Sm-like ribonucleoproteins"/>
    <property type="match status" value="1"/>
</dbReference>
<feature type="compositionally biased region" description="Polar residues" evidence="3">
    <location>
        <begin position="201"/>
        <end position="211"/>
    </location>
</feature>
<dbReference type="Gene3D" id="2.30.30.100">
    <property type="match status" value="1"/>
</dbReference>
<protein>
    <submittedName>
        <fullName evidence="7">Uncharacterized protein</fullName>
    </submittedName>
</protein>
<feature type="compositionally biased region" description="Low complexity" evidence="3">
    <location>
        <begin position="263"/>
        <end position="275"/>
    </location>
</feature>
<dbReference type="PANTHER" id="PTHR13586">
    <property type="entry name" value="SCD6 PROTEIN-RELATED"/>
    <property type="match status" value="1"/>
</dbReference>
<evidence type="ECO:0000259" key="5">
    <source>
        <dbReference type="PROSITE" id="PS51513"/>
    </source>
</evidence>
<reference evidence="7" key="1">
    <citation type="submission" date="2021-02" db="EMBL/GenBank/DDBJ databases">
        <authorList>
            <person name="Nowell W R."/>
        </authorList>
    </citation>
    <scope>NUCLEOTIDE SEQUENCE</scope>
</reference>
<dbReference type="InterPro" id="IPR025762">
    <property type="entry name" value="DFDF"/>
</dbReference>
<evidence type="ECO:0000313" key="9">
    <source>
        <dbReference type="Proteomes" id="UP000677228"/>
    </source>
</evidence>
<evidence type="ECO:0000256" key="2">
    <source>
        <dbReference type="PROSITE-ProRule" id="PRU00846"/>
    </source>
</evidence>
<accession>A0A8S2ERG6</accession>
<dbReference type="PROSITE" id="PS51512">
    <property type="entry name" value="DFDF"/>
    <property type="match status" value="1"/>
</dbReference>